<dbReference type="PROSITE" id="PS51093">
    <property type="entry name" value="PTS_EIIA_TYPE_1"/>
    <property type="match status" value="1"/>
</dbReference>
<proteinExistence type="predicted"/>
<evidence type="ECO:0000256" key="1">
    <source>
        <dbReference type="ARBA" id="ARBA00004496"/>
    </source>
</evidence>
<dbReference type="Proteomes" id="UP000494246">
    <property type="component" value="Unassembled WGS sequence"/>
</dbReference>
<dbReference type="PANTHER" id="PTHR45008:SF1">
    <property type="entry name" value="PTS SYSTEM GLUCOSE-SPECIFIC EIIA COMPONENT"/>
    <property type="match status" value="1"/>
</dbReference>
<evidence type="ECO:0000256" key="2">
    <source>
        <dbReference type="ARBA" id="ARBA00022448"/>
    </source>
</evidence>
<dbReference type="AlphaFoldDB" id="A0A8U0L7W6"/>
<dbReference type="InterPro" id="IPR001127">
    <property type="entry name" value="PTS_EIIA_1_perm"/>
</dbReference>
<dbReference type="PROSITE" id="PS00371">
    <property type="entry name" value="PTS_EIIA_TYPE_1_HIS"/>
    <property type="match status" value="1"/>
</dbReference>
<keyword evidence="4" id="KW-0808">Transferase</keyword>
<dbReference type="FunFam" id="2.70.70.10:FF:000001">
    <property type="entry name" value="PTS system glucose-specific IIA component"/>
    <property type="match status" value="1"/>
</dbReference>
<dbReference type="EMBL" id="CABWKH010000001">
    <property type="protein sequence ID" value="VWQ33574.1"/>
    <property type="molecule type" value="Genomic_DNA"/>
</dbReference>
<accession>A0A8U0L7W6</accession>
<protein>
    <submittedName>
        <fullName evidence="8">Glucose-specific phosphotransferase enzyme IIA co mponent</fullName>
    </submittedName>
</protein>
<dbReference type="Pfam" id="PF00358">
    <property type="entry name" value="PTS_EIIA_1"/>
    <property type="match status" value="1"/>
</dbReference>
<dbReference type="InterPro" id="IPR050890">
    <property type="entry name" value="PTS_EIIA_component"/>
</dbReference>
<organism evidence="8 9">
    <name type="scientific">Bifidobacterium longum subsp. infantis</name>
    <dbReference type="NCBI Taxonomy" id="1682"/>
    <lineage>
        <taxon>Bacteria</taxon>
        <taxon>Bacillati</taxon>
        <taxon>Actinomycetota</taxon>
        <taxon>Actinomycetes</taxon>
        <taxon>Bifidobacteriales</taxon>
        <taxon>Bifidobacteriaceae</taxon>
        <taxon>Bifidobacterium</taxon>
    </lineage>
</organism>
<evidence type="ECO:0000256" key="4">
    <source>
        <dbReference type="ARBA" id="ARBA00022679"/>
    </source>
</evidence>
<dbReference type="Gene3D" id="2.70.70.10">
    <property type="entry name" value="Glucose Permease (Domain IIA)"/>
    <property type="match status" value="1"/>
</dbReference>
<evidence type="ECO:0000256" key="5">
    <source>
        <dbReference type="ARBA" id="ARBA00022683"/>
    </source>
</evidence>
<keyword evidence="5" id="KW-0598">Phosphotransferase system</keyword>
<comment type="subcellular location">
    <subcellularLocation>
        <location evidence="1">Cytoplasm</location>
    </subcellularLocation>
</comment>
<dbReference type="NCBIfam" id="TIGR00830">
    <property type="entry name" value="PTBA"/>
    <property type="match status" value="1"/>
</dbReference>
<dbReference type="InterPro" id="IPR011055">
    <property type="entry name" value="Dup_hybrid_motif"/>
</dbReference>
<evidence type="ECO:0000256" key="6">
    <source>
        <dbReference type="ARBA" id="ARBA00022777"/>
    </source>
</evidence>
<evidence type="ECO:0000259" key="7">
    <source>
        <dbReference type="PROSITE" id="PS51093"/>
    </source>
</evidence>
<sequence length="171" mass="16876">MGLFSGLFHNSDETSPAPAAATSVLAPCDGVWESIEKVPDDTFAARILGDGFGVVPSSGLVVAPVSGTVTTVADAKHAVGITTPGGVEVLVHIGVDTVQLKGAPFTMLVSAGQTVAAGDPIEKVDLDAVKAAGKATDVIVVFTNPASIAALDLTGSGTVAVGAQVGALTVR</sequence>
<gene>
    <name evidence="8" type="primary">crr</name>
    <name evidence="8" type="ORF">BIFLH23_00529</name>
</gene>
<comment type="caution">
    <text evidence="8">The sequence shown here is derived from an EMBL/GenBank/DDBJ whole genome shotgun (WGS) entry which is preliminary data.</text>
</comment>
<keyword evidence="3" id="KW-0762">Sugar transport</keyword>
<dbReference type="PANTHER" id="PTHR45008">
    <property type="entry name" value="PTS SYSTEM GLUCOSE-SPECIFIC EIIA COMPONENT"/>
    <property type="match status" value="1"/>
</dbReference>
<keyword evidence="2" id="KW-0813">Transport</keyword>
<dbReference type="SUPFAM" id="SSF51261">
    <property type="entry name" value="Duplicated hybrid motif"/>
    <property type="match status" value="1"/>
</dbReference>
<dbReference type="GO" id="GO:0016301">
    <property type="term" value="F:kinase activity"/>
    <property type="evidence" value="ECO:0007669"/>
    <property type="project" value="UniProtKB-KW"/>
</dbReference>
<reference evidence="8 9" key="1">
    <citation type="submission" date="2019-10" db="EMBL/GenBank/DDBJ databases">
        <authorList>
            <consortium name="Melissa Lawson"/>
            <person name="O'neill I."/>
        </authorList>
    </citation>
    <scope>NUCLEOTIDE SEQUENCE [LARGE SCALE GENOMIC DNA]</scope>
    <source>
        <strain evidence="8">LH_23</strain>
    </source>
</reference>
<evidence type="ECO:0000256" key="3">
    <source>
        <dbReference type="ARBA" id="ARBA00022597"/>
    </source>
</evidence>
<keyword evidence="6" id="KW-0418">Kinase</keyword>
<evidence type="ECO:0000313" key="9">
    <source>
        <dbReference type="Proteomes" id="UP000494246"/>
    </source>
</evidence>
<dbReference type="RefSeq" id="WP_154535783.1">
    <property type="nucleotide sequence ID" value="NZ_CABWKH010000001.1"/>
</dbReference>
<dbReference type="GO" id="GO:0009401">
    <property type="term" value="P:phosphoenolpyruvate-dependent sugar phosphotransferase system"/>
    <property type="evidence" value="ECO:0007669"/>
    <property type="project" value="UniProtKB-KW"/>
</dbReference>
<name>A0A8U0L7W6_BIFLI</name>
<dbReference type="GO" id="GO:0005737">
    <property type="term" value="C:cytoplasm"/>
    <property type="evidence" value="ECO:0007669"/>
    <property type="project" value="UniProtKB-SubCell"/>
</dbReference>
<feature type="domain" description="PTS EIIA type-1" evidence="7">
    <location>
        <begin position="40"/>
        <end position="144"/>
    </location>
</feature>
<evidence type="ECO:0000313" key="8">
    <source>
        <dbReference type="EMBL" id="VWQ33574.1"/>
    </source>
</evidence>